<name>A0A941AQZ4_9BACI</name>
<dbReference type="InterPro" id="IPR006938">
    <property type="entry name" value="DUF624"/>
</dbReference>
<feature type="transmembrane region" description="Helical" evidence="1">
    <location>
        <begin position="110"/>
        <end position="134"/>
    </location>
</feature>
<keyword evidence="3" id="KW-1185">Reference proteome</keyword>
<gene>
    <name evidence="2" type="ORF">J7W16_19740</name>
</gene>
<organism evidence="2 3">
    <name type="scientific">Halalkalibacter suaedae</name>
    <dbReference type="NCBI Taxonomy" id="2822140"/>
    <lineage>
        <taxon>Bacteria</taxon>
        <taxon>Bacillati</taxon>
        <taxon>Bacillota</taxon>
        <taxon>Bacilli</taxon>
        <taxon>Bacillales</taxon>
        <taxon>Bacillaceae</taxon>
        <taxon>Halalkalibacter</taxon>
    </lineage>
</organism>
<accession>A0A941AQZ4</accession>
<dbReference type="RefSeq" id="WP_210599207.1">
    <property type="nucleotide sequence ID" value="NZ_JAGKSQ010000012.1"/>
</dbReference>
<comment type="caution">
    <text evidence="2">The sequence shown here is derived from an EMBL/GenBank/DDBJ whole genome shotgun (WGS) entry which is preliminary data.</text>
</comment>
<feature type="transmembrane region" description="Helical" evidence="1">
    <location>
        <begin position="146"/>
        <end position="170"/>
    </location>
</feature>
<keyword evidence="1" id="KW-1133">Transmembrane helix</keyword>
<dbReference type="EMBL" id="JAGKSQ010000012">
    <property type="protein sequence ID" value="MBP3953351.1"/>
    <property type="molecule type" value="Genomic_DNA"/>
</dbReference>
<feature type="transmembrane region" description="Helical" evidence="1">
    <location>
        <begin position="176"/>
        <end position="197"/>
    </location>
</feature>
<evidence type="ECO:0000256" key="1">
    <source>
        <dbReference type="SAM" id="Phobius"/>
    </source>
</evidence>
<feature type="transmembrane region" description="Helical" evidence="1">
    <location>
        <begin position="25"/>
        <end position="51"/>
    </location>
</feature>
<protein>
    <submittedName>
        <fullName evidence="2">YesL family protein</fullName>
    </submittedName>
</protein>
<feature type="transmembrane region" description="Helical" evidence="1">
    <location>
        <begin position="80"/>
        <end position="98"/>
    </location>
</feature>
<evidence type="ECO:0000313" key="3">
    <source>
        <dbReference type="Proteomes" id="UP000678228"/>
    </source>
</evidence>
<sequence length="208" mass="23329">MQMNGTMGGIYKVCEWLMRLAYLNLIWLGFSIIGLFILGLFPATIAMFVIVRKMLMGDDDIPIFKTFWASFKKEFIKSNLLGLTFLLVGYILYVNIQFLGSTAGLFSLLYYPTLLLGLGIILTSLYVFPVYVHYDISLPQIIKHSILIMLMNPISTVLKVMGAFAVYLLMTSIPGLIPLFSGSALALVIMWASFLAFTRIERSHQSAA</sequence>
<dbReference type="Proteomes" id="UP000678228">
    <property type="component" value="Unassembled WGS sequence"/>
</dbReference>
<dbReference type="Pfam" id="PF04854">
    <property type="entry name" value="DUF624"/>
    <property type="match status" value="1"/>
</dbReference>
<proteinExistence type="predicted"/>
<keyword evidence="1" id="KW-0812">Transmembrane</keyword>
<dbReference type="AlphaFoldDB" id="A0A941AQZ4"/>
<keyword evidence="1" id="KW-0472">Membrane</keyword>
<reference evidence="2" key="1">
    <citation type="submission" date="2021-03" db="EMBL/GenBank/DDBJ databases">
        <title>Bacillus suaedae sp. nov., isolated from Suaeda aralocaspica.</title>
        <authorList>
            <person name="Lei R.F.R."/>
        </authorList>
    </citation>
    <scope>NUCLEOTIDE SEQUENCE</scope>
    <source>
        <strain evidence="2">YZJH907-2</strain>
    </source>
</reference>
<evidence type="ECO:0000313" key="2">
    <source>
        <dbReference type="EMBL" id="MBP3953351.1"/>
    </source>
</evidence>